<dbReference type="STRING" id="195105.CN97_07890"/>
<evidence type="ECO:0000259" key="2">
    <source>
        <dbReference type="Pfam" id="PF03432"/>
    </source>
</evidence>
<proteinExistence type="predicted"/>
<feature type="region of interest" description="Disordered" evidence="1">
    <location>
        <begin position="456"/>
        <end position="493"/>
    </location>
</feature>
<dbReference type="Proteomes" id="UP000028826">
    <property type="component" value="Unassembled WGS sequence"/>
</dbReference>
<dbReference type="OrthoDB" id="98563at2"/>
<feature type="domain" description="MobA/VirD2-like nuclease" evidence="2">
    <location>
        <begin position="117"/>
        <end position="234"/>
    </location>
</feature>
<dbReference type="eggNOG" id="COG3843">
    <property type="taxonomic scope" value="Bacteria"/>
</dbReference>
<feature type="compositionally biased region" description="Basic and acidic residues" evidence="1">
    <location>
        <begin position="766"/>
        <end position="802"/>
    </location>
</feature>
<comment type="caution">
    <text evidence="3">The sequence shown here is derived from an EMBL/GenBank/DDBJ whole genome shotgun (WGS) entry which is preliminary data.</text>
</comment>
<dbReference type="AlphaFoldDB" id="A0A086XUI2"/>
<name>A0A086XUI2_9RHOB</name>
<gene>
    <name evidence="3" type="ORF">CN97_07890</name>
</gene>
<dbReference type="InterPro" id="IPR005094">
    <property type="entry name" value="Endonuclease_MobA/VirD2"/>
</dbReference>
<reference evidence="3 4" key="1">
    <citation type="submission" date="2014-03" db="EMBL/GenBank/DDBJ databases">
        <title>Genome of Haematobacter massiliensis CCUG 47968.</title>
        <authorList>
            <person name="Wang D."/>
            <person name="Wang G."/>
        </authorList>
    </citation>
    <scope>NUCLEOTIDE SEQUENCE [LARGE SCALE GENOMIC DNA]</scope>
    <source>
        <strain evidence="3 4">CCUG 47968</strain>
    </source>
</reference>
<feature type="region of interest" description="Disordered" evidence="1">
    <location>
        <begin position="256"/>
        <end position="275"/>
    </location>
</feature>
<evidence type="ECO:0000256" key="1">
    <source>
        <dbReference type="SAM" id="MobiDB-lite"/>
    </source>
</evidence>
<sequence length="802" mass="88019">MSIHVPDLLANARKAPRFLSALDAVMGEDWAEVKLGRGGRMLQMQVALKAAHERDVAPGGAAYSSQILPGINPQSMVKMVRGGGASTARGLMAQMDYLSRQDDLPLRRSEEYMGVEIDAEEAVAMARGWQMPTEGGKADRTSHFVVSFPIGTDPAAAEASGRAWAQEMFGSGNFGGDRFDYYTAFHTDKDHPHIHVIVHRRGMDNGTWLAVSKRSEFNYQTFRDVHVRVAGEHGIDLEATPRLTRGVHERAVPDAEYRRAQAEGRKPVAPSHTEESGIRAAAALVHHARRMEADATALQATDPDFSALLRTASERLAHGMEITPDHHDKTTLTQKDLSPMAERLEQARTTVRDNFTSMDQTVADIPAGADRVRFERQIAELKAEAAPSMPERDALRAFLQPAPDGQYRGMREDNYDARYAEIKGQADRQVEQLAERAGLNGIAMVARYSGEAPSRGLAQQYAASEAQEREMSRSQRGEPEETPSQRNAALAQAHQAIQRIYREANERATGASVGISVAEVGELRDQFRAVDWTHQNSDSSEDYRRGRAQVAAAGEALGKFASRSPDHAAVASAAWDEAAGNATPPAGYVAADKRSLSPEQISAVFKADERQPQADRTPVSVDRSGEVDMTLIRILRDRFTKTDFNYGYSDSPQARAEGQEQVRNAEAAFRSFAAKSPAYAAVASAAWDQATDIYRPPEGYVRPNDRQIPVERTNELLREAAQLDRADRMAQAEREIAARHAQRATDTAEGRTGDAAPTPQQPRAVTAEDKKLADRAERMAEAERDIAARQAKGKDRDSGHGL</sequence>
<feature type="compositionally biased region" description="Basic and acidic residues" evidence="1">
    <location>
        <begin position="466"/>
        <end position="479"/>
    </location>
</feature>
<protein>
    <submittedName>
        <fullName evidence="3">Type IV secretion protein VirD</fullName>
    </submittedName>
</protein>
<organism evidence="3 4">
    <name type="scientific">Haematobacter massiliensis</name>
    <dbReference type="NCBI Taxonomy" id="195105"/>
    <lineage>
        <taxon>Bacteria</taxon>
        <taxon>Pseudomonadati</taxon>
        <taxon>Pseudomonadota</taxon>
        <taxon>Alphaproteobacteria</taxon>
        <taxon>Rhodobacterales</taxon>
        <taxon>Paracoccaceae</taxon>
        <taxon>Haematobacter</taxon>
    </lineage>
</organism>
<keyword evidence="4" id="KW-1185">Reference proteome</keyword>
<evidence type="ECO:0000313" key="4">
    <source>
        <dbReference type="Proteomes" id="UP000028826"/>
    </source>
</evidence>
<evidence type="ECO:0000313" key="3">
    <source>
        <dbReference type="EMBL" id="KFI25682.1"/>
    </source>
</evidence>
<dbReference type="EMBL" id="JGYG01000023">
    <property type="protein sequence ID" value="KFI25682.1"/>
    <property type="molecule type" value="Genomic_DNA"/>
</dbReference>
<feature type="region of interest" description="Disordered" evidence="1">
    <location>
        <begin position="726"/>
        <end position="802"/>
    </location>
</feature>
<feature type="compositionally biased region" description="Basic and acidic residues" evidence="1">
    <location>
        <begin position="726"/>
        <end position="738"/>
    </location>
</feature>
<dbReference type="RefSeq" id="WP_051911442.1">
    <property type="nucleotide sequence ID" value="NZ_JGYG01000023.1"/>
</dbReference>
<accession>A0A086XUI2</accession>
<dbReference type="Pfam" id="PF03432">
    <property type="entry name" value="Relaxase"/>
    <property type="match status" value="1"/>
</dbReference>